<dbReference type="EC" id="2.6.1.-" evidence="6"/>
<dbReference type="Gene3D" id="3.40.640.10">
    <property type="entry name" value="Type I PLP-dependent aspartate aminotransferase-like (Major domain)"/>
    <property type="match status" value="1"/>
</dbReference>
<dbReference type="GO" id="GO:0008483">
    <property type="term" value="F:transaminase activity"/>
    <property type="evidence" value="ECO:0007669"/>
    <property type="project" value="UniProtKB-KW"/>
</dbReference>
<protein>
    <recommendedName>
        <fullName evidence="6">Aminotransferase</fullName>
        <ecNumber evidence="6">2.6.1.-</ecNumber>
    </recommendedName>
</protein>
<dbReference type="FunFam" id="3.40.640.10:FF:000033">
    <property type="entry name" value="Aspartate aminotransferase"/>
    <property type="match status" value="1"/>
</dbReference>
<dbReference type="InterPro" id="IPR015422">
    <property type="entry name" value="PyrdxlP-dep_Trfase_small"/>
</dbReference>
<evidence type="ECO:0000256" key="1">
    <source>
        <dbReference type="ARBA" id="ARBA00001933"/>
    </source>
</evidence>
<dbReference type="InterPro" id="IPR004839">
    <property type="entry name" value="Aminotransferase_I/II_large"/>
</dbReference>
<dbReference type="CDD" id="cd00609">
    <property type="entry name" value="AAT_like"/>
    <property type="match status" value="1"/>
</dbReference>
<comment type="similarity">
    <text evidence="2 6">Belongs to the class-I pyridoxal-phosphate-dependent aminotransferase family.</text>
</comment>
<comment type="cofactor">
    <cofactor evidence="1 6">
        <name>pyridoxal 5'-phosphate</name>
        <dbReference type="ChEBI" id="CHEBI:597326"/>
    </cofactor>
</comment>
<dbReference type="InterPro" id="IPR015421">
    <property type="entry name" value="PyrdxlP-dep_Trfase_major"/>
</dbReference>
<evidence type="ECO:0000259" key="7">
    <source>
        <dbReference type="Pfam" id="PF00155"/>
    </source>
</evidence>
<dbReference type="EMBL" id="QXWK01000035">
    <property type="protein sequence ID" value="NBH62759.1"/>
    <property type="molecule type" value="Genomic_DNA"/>
</dbReference>
<dbReference type="PROSITE" id="PS00105">
    <property type="entry name" value="AA_TRANSFER_CLASS_1"/>
    <property type="match status" value="1"/>
</dbReference>
<dbReference type="PANTHER" id="PTHR46383:SF3">
    <property type="entry name" value="ASPARTATE AMINOTRANSFERASE-RELATED"/>
    <property type="match status" value="1"/>
</dbReference>
<evidence type="ECO:0000313" key="9">
    <source>
        <dbReference type="Proteomes" id="UP000446866"/>
    </source>
</evidence>
<evidence type="ECO:0000256" key="2">
    <source>
        <dbReference type="ARBA" id="ARBA00007441"/>
    </source>
</evidence>
<proteinExistence type="inferred from homology"/>
<evidence type="ECO:0000256" key="4">
    <source>
        <dbReference type="ARBA" id="ARBA00022679"/>
    </source>
</evidence>
<accession>A0A845QLS9</accession>
<evidence type="ECO:0000256" key="3">
    <source>
        <dbReference type="ARBA" id="ARBA00022576"/>
    </source>
</evidence>
<sequence>MKQSVKMDTIPFSGIRKVFEAAGKLEKEGREIINLGIGRPNFDTPAFIRDAAKKALDDGYTYYTSNYGTEGLRQAAADKFKRDNGLDMTMDDIIVTVGANQAVSIAMTGLLDPGDEVLVPNPSWLHYFYCAELAGAKTVSYPLLEENDFNVQIEDIEKLVSPKTKMIIVNTPNNPTGSVLSRESLEKIAKIAKDNNLIVLSDEIYEKLLYDGSTHTSIASLPGMAERTIIINGVSKAYAMTGWRIGFAASKNAEFISAMIRVLQYTVTCATSVSQYAAEAALAGPQGCIEEMRVQFDRRRKLVYESINKIEGLSCNCPKGAFYCFMNIKGLGITDEEASDYYLNEAGVAMIPGSAFGEYGTGYLRIAFSNSYENIEKAMGKIKGATEKLLKNKLSWRIFHVKGIRF</sequence>
<evidence type="ECO:0000256" key="6">
    <source>
        <dbReference type="RuleBase" id="RU000481"/>
    </source>
</evidence>
<keyword evidence="9" id="KW-1185">Reference proteome</keyword>
<keyword evidence="4 6" id="KW-0808">Transferase</keyword>
<keyword evidence="3 6" id="KW-0032">Aminotransferase</keyword>
<gene>
    <name evidence="8" type="ORF">D0435_13985</name>
</gene>
<dbReference type="InterPro" id="IPR015424">
    <property type="entry name" value="PyrdxlP-dep_Trfase"/>
</dbReference>
<reference evidence="8 9" key="1">
    <citation type="submission" date="2018-08" db="EMBL/GenBank/DDBJ databases">
        <title>Murine metabolic-syndrome-specific gut microbial biobank.</title>
        <authorList>
            <person name="Liu C."/>
        </authorList>
    </citation>
    <scope>NUCLEOTIDE SEQUENCE [LARGE SCALE GENOMIC DNA]</scope>
    <source>
        <strain evidence="8 9">28</strain>
    </source>
</reference>
<dbReference type="SUPFAM" id="SSF53383">
    <property type="entry name" value="PLP-dependent transferases"/>
    <property type="match status" value="1"/>
</dbReference>
<dbReference type="GO" id="GO:0030170">
    <property type="term" value="F:pyridoxal phosphate binding"/>
    <property type="evidence" value="ECO:0007669"/>
    <property type="project" value="InterPro"/>
</dbReference>
<dbReference type="Pfam" id="PF00155">
    <property type="entry name" value="Aminotran_1_2"/>
    <property type="match status" value="1"/>
</dbReference>
<keyword evidence="5" id="KW-0663">Pyridoxal phosphate</keyword>
<dbReference type="InterPro" id="IPR050596">
    <property type="entry name" value="AspAT/PAT-like"/>
</dbReference>
<evidence type="ECO:0000313" key="8">
    <source>
        <dbReference type="EMBL" id="NBH62759.1"/>
    </source>
</evidence>
<dbReference type="AlphaFoldDB" id="A0A845QLS9"/>
<comment type="caution">
    <text evidence="8">The sequence shown here is derived from an EMBL/GenBank/DDBJ whole genome shotgun (WGS) entry which is preliminary data.</text>
</comment>
<dbReference type="Gene3D" id="3.90.1150.10">
    <property type="entry name" value="Aspartate Aminotransferase, domain 1"/>
    <property type="match status" value="1"/>
</dbReference>
<feature type="domain" description="Aminotransferase class I/classII large" evidence="7">
    <location>
        <begin position="31"/>
        <end position="382"/>
    </location>
</feature>
<dbReference type="Proteomes" id="UP000446866">
    <property type="component" value="Unassembled WGS sequence"/>
</dbReference>
<dbReference type="GO" id="GO:0006520">
    <property type="term" value="P:amino acid metabolic process"/>
    <property type="evidence" value="ECO:0007669"/>
    <property type="project" value="InterPro"/>
</dbReference>
<dbReference type="InterPro" id="IPR004838">
    <property type="entry name" value="NHTrfase_class1_PyrdxlP-BS"/>
</dbReference>
<name>A0A845QLS9_9FIRM</name>
<evidence type="ECO:0000256" key="5">
    <source>
        <dbReference type="ARBA" id="ARBA00022898"/>
    </source>
</evidence>
<dbReference type="PANTHER" id="PTHR46383">
    <property type="entry name" value="ASPARTATE AMINOTRANSFERASE"/>
    <property type="match status" value="1"/>
</dbReference>
<organism evidence="8 9">
    <name type="scientific">Anaerotruncus colihominis</name>
    <dbReference type="NCBI Taxonomy" id="169435"/>
    <lineage>
        <taxon>Bacteria</taxon>
        <taxon>Bacillati</taxon>
        <taxon>Bacillota</taxon>
        <taxon>Clostridia</taxon>
        <taxon>Eubacteriales</taxon>
        <taxon>Oscillospiraceae</taxon>
        <taxon>Anaerotruncus</taxon>
    </lineage>
</organism>